<keyword evidence="3" id="KW-1185">Reference proteome</keyword>
<gene>
    <name evidence="2" type="ORF">BCY86_03860</name>
</gene>
<evidence type="ECO:0000313" key="3">
    <source>
        <dbReference type="Proteomes" id="UP000185544"/>
    </source>
</evidence>
<dbReference type="RefSeq" id="WP_075276561.1">
    <property type="nucleotide sequence ID" value="NZ_CP016908.1"/>
</dbReference>
<dbReference type="Proteomes" id="UP000185544">
    <property type="component" value="Chromosome"/>
</dbReference>
<reference evidence="2 3" key="1">
    <citation type="submission" date="2016-08" db="EMBL/GenBank/DDBJ databases">
        <title>Identification and validation of antigenic proteins from Pajaroellobacter abortibovis using de-novo genome sequence assembly and reverse vaccinology.</title>
        <authorList>
            <person name="Welly B.T."/>
            <person name="Miller M.R."/>
            <person name="Stott J.L."/>
            <person name="Blanchard M.T."/>
            <person name="Islas-Trejo A.D."/>
            <person name="O'Rourke S.M."/>
            <person name="Young A.E."/>
            <person name="Medrano J.F."/>
            <person name="Van Eenennaam A.L."/>
        </authorList>
    </citation>
    <scope>NUCLEOTIDE SEQUENCE [LARGE SCALE GENOMIC DNA]</scope>
    <source>
        <strain evidence="2 3">BTF92-0548A/99-0131</strain>
    </source>
</reference>
<evidence type="ECO:0000256" key="1">
    <source>
        <dbReference type="SAM" id="MobiDB-lite"/>
    </source>
</evidence>
<organism evidence="2 3">
    <name type="scientific">Pajaroellobacter abortibovis</name>
    <dbReference type="NCBI Taxonomy" id="1882918"/>
    <lineage>
        <taxon>Bacteria</taxon>
        <taxon>Pseudomonadati</taxon>
        <taxon>Myxococcota</taxon>
        <taxon>Polyangia</taxon>
        <taxon>Polyangiales</taxon>
        <taxon>Polyangiaceae</taxon>
    </lineage>
</organism>
<dbReference type="AlphaFoldDB" id="A0A1L6MWL4"/>
<dbReference type="PROSITE" id="PS51257">
    <property type="entry name" value="PROKAR_LIPOPROTEIN"/>
    <property type="match status" value="1"/>
</dbReference>
<protein>
    <submittedName>
        <fullName evidence="2">Uncharacterized protein</fullName>
    </submittedName>
</protein>
<evidence type="ECO:0000313" key="2">
    <source>
        <dbReference type="EMBL" id="APR99911.1"/>
    </source>
</evidence>
<dbReference type="EMBL" id="CP016908">
    <property type="protein sequence ID" value="APR99911.1"/>
    <property type="molecule type" value="Genomic_DNA"/>
</dbReference>
<dbReference type="STRING" id="1882918.BCY86_03860"/>
<feature type="region of interest" description="Disordered" evidence="1">
    <location>
        <begin position="25"/>
        <end position="65"/>
    </location>
</feature>
<proteinExistence type="predicted"/>
<dbReference type="KEGG" id="pabo:BCY86_03860"/>
<accession>A0A1L6MWL4</accession>
<sequence length="65" mass="6992">MNRRLCVLSLAGVIACEGVVQKELHPSQDLSEEQGPDQGIHILQNSMMKSKKPSEIGPAPIHSTG</sequence>
<name>A0A1L6MWL4_9BACT</name>